<accession>A0ACB9DLV2</accession>
<proteinExistence type="predicted"/>
<evidence type="ECO:0000313" key="1">
    <source>
        <dbReference type="EMBL" id="KAI3747654.1"/>
    </source>
</evidence>
<organism evidence="1 2">
    <name type="scientific">Arctium lappa</name>
    <name type="common">Greater burdock</name>
    <name type="synonym">Lappa major</name>
    <dbReference type="NCBI Taxonomy" id="4217"/>
    <lineage>
        <taxon>Eukaryota</taxon>
        <taxon>Viridiplantae</taxon>
        <taxon>Streptophyta</taxon>
        <taxon>Embryophyta</taxon>
        <taxon>Tracheophyta</taxon>
        <taxon>Spermatophyta</taxon>
        <taxon>Magnoliopsida</taxon>
        <taxon>eudicotyledons</taxon>
        <taxon>Gunneridae</taxon>
        <taxon>Pentapetalae</taxon>
        <taxon>asterids</taxon>
        <taxon>campanulids</taxon>
        <taxon>Asterales</taxon>
        <taxon>Asteraceae</taxon>
        <taxon>Carduoideae</taxon>
        <taxon>Cardueae</taxon>
        <taxon>Arctiinae</taxon>
        <taxon>Arctium</taxon>
    </lineage>
</organism>
<evidence type="ECO:0000313" key="2">
    <source>
        <dbReference type="Proteomes" id="UP001055879"/>
    </source>
</evidence>
<keyword evidence="2" id="KW-1185">Reference proteome</keyword>
<reference evidence="1 2" key="2">
    <citation type="journal article" date="2022" name="Mol. Ecol. Resour.">
        <title>The genomes of chicory, endive, great burdock and yacon provide insights into Asteraceae paleo-polyploidization history and plant inulin production.</title>
        <authorList>
            <person name="Fan W."/>
            <person name="Wang S."/>
            <person name="Wang H."/>
            <person name="Wang A."/>
            <person name="Jiang F."/>
            <person name="Liu H."/>
            <person name="Zhao H."/>
            <person name="Xu D."/>
            <person name="Zhang Y."/>
        </authorList>
    </citation>
    <scope>NUCLEOTIDE SEQUENCE [LARGE SCALE GENOMIC DNA]</scope>
    <source>
        <strain evidence="2">cv. Niubang</strain>
    </source>
</reference>
<name>A0ACB9DLV2_ARCLA</name>
<dbReference type="Proteomes" id="UP001055879">
    <property type="component" value="Linkage Group LG03"/>
</dbReference>
<reference evidence="2" key="1">
    <citation type="journal article" date="2022" name="Mol. Ecol. Resour.">
        <title>The genomes of chicory, endive, great burdock and yacon provide insights into Asteraceae palaeo-polyploidization history and plant inulin production.</title>
        <authorList>
            <person name="Fan W."/>
            <person name="Wang S."/>
            <person name="Wang H."/>
            <person name="Wang A."/>
            <person name="Jiang F."/>
            <person name="Liu H."/>
            <person name="Zhao H."/>
            <person name="Xu D."/>
            <person name="Zhang Y."/>
        </authorList>
    </citation>
    <scope>NUCLEOTIDE SEQUENCE [LARGE SCALE GENOMIC DNA]</scope>
    <source>
        <strain evidence="2">cv. Niubang</strain>
    </source>
</reference>
<sequence length="251" mass="26875">MAPNMNQFELDFKRADLDQDGRFDPFVADLLFPSFKPLAYLHQFSLSVSVLLMFEFLVVHAIWTHADQNQTGYLGRAEFYIALKLVTVAQSKRDLTSDVVKRALYGPASTKIPAPQINLGALPVTQSSFNAGSPALQMHGSAPAASNSMGIRGPQGYSSRQSQDMSPHVTLLPNSTLQPQHGVIHGLPSVDTVLTSHPPSSNLSNDWLGERIGGPPPGASSQISNSGINPSSSPSSIGPIKGGGLLRVEEY</sequence>
<dbReference type="EMBL" id="CM042049">
    <property type="protein sequence ID" value="KAI3747654.1"/>
    <property type="molecule type" value="Genomic_DNA"/>
</dbReference>
<comment type="caution">
    <text evidence="1">The sequence shown here is derived from an EMBL/GenBank/DDBJ whole genome shotgun (WGS) entry which is preliminary data.</text>
</comment>
<gene>
    <name evidence="1" type="ORF">L6452_10216</name>
</gene>
<protein>
    <submittedName>
        <fullName evidence="1">Uncharacterized protein</fullName>
    </submittedName>
</protein>